<protein>
    <recommendedName>
        <fullName evidence="1">RSE1/DDB1/CPSF1 second beta-propeller domain-containing protein</fullName>
    </recommendedName>
</protein>
<dbReference type="PANTHER" id="PTHR10644">
    <property type="entry name" value="DNA REPAIR/RNA PROCESSING CPSF FAMILY"/>
    <property type="match status" value="1"/>
</dbReference>
<gene>
    <name evidence="2" type="ORF">VitviT2T_023766</name>
</gene>
<dbReference type="Pfam" id="PF23726">
    <property type="entry name" value="Beta-prop_RSE1_2nd"/>
    <property type="match status" value="1"/>
</dbReference>
<dbReference type="Proteomes" id="UP001227230">
    <property type="component" value="Chromosome 15"/>
</dbReference>
<name>A0ABY9DDZ1_VITVI</name>
<reference evidence="2 3" key="1">
    <citation type="journal article" date="2023" name="Hortic Res">
        <title>The complete reference genome for grapevine (Vitis vinifera L.) genetics and breeding.</title>
        <authorList>
            <person name="Shi X."/>
            <person name="Cao S."/>
            <person name="Wang X."/>
            <person name="Huang S."/>
            <person name="Wang Y."/>
            <person name="Liu Z."/>
            <person name="Liu W."/>
            <person name="Leng X."/>
            <person name="Peng Y."/>
            <person name="Wang N."/>
            <person name="Wang Y."/>
            <person name="Ma Z."/>
            <person name="Xu X."/>
            <person name="Zhang F."/>
            <person name="Xue H."/>
            <person name="Zhong H."/>
            <person name="Wang Y."/>
            <person name="Zhang K."/>
            <person name="Velt A."/>
            <person name="Avia K."/>
            <person name="Holtgrawe D."/>
            <person name="Grimplet J."/>
            <person name="Matus J.T."/>
            <person name="Ware D."/>
            <person name="Wu X."/>
            <person name="Wang H."/>
            <person name="Liu C."/>
            <person name="Fang Y."/>
            <person name="Rustenholz C."/>
            <person name="Cheng Z."/>
            <person name="Xiao H."/>
            <person name="Zhou Y."/>
        </authorList>
    </citation>
    <scope>NUCLEOTIDE SEQUENCE [LARGE SCALE GENOMIC DNA]</scope>
    <source>
        <strain evidence="3">cv. Pinot noir / PN40024</strain>
        <tissue evidence="2">Leaf</tissue>
    </source>
</reference>
<sequence length="338" mass="36844">MIPALSISTTLEQHPLIWFAINLPHNAYKLLPVPPPIDSSQEIPKRVTFLLTLVCDGRVVYRLGPLKSRASVFTSGIAAIGSSLSFLGSQLGDSLLVQFTSIPSSSVEKKVGNIEGDVPSAKRSRRSSSDALQDMVNGDKLPLYGLAPNSTETSQKTFSFSVSDSLINVGPLKDFYGLRINADLKATGIVKQSNYELMCCSGHGKNGALCILQQSIRPEGITEVELPGCKRIWTVYHKNTRGHKADSTKMVTKDDEYCAYLIISPESRTMVLETVELLDENDFALSVAMDLAASVSAIEQTSRAASVSFMRKFLYKISGQELAIMGILKMLRSLECAV</sequence>
<feature type="domain" description="RSE1/DDB1/CPSF1 second beta-propeller" evidence="1">
    <location>
        <begin position="218"/>
        <end position="282"/>
    </location>
</feature>
<evidence type="ECO:0000313" key="2">
    <source>
        <dbReference type="EMBL" id="WKA05827.1"/>
    </source>
</evidence>
<dbReference type="Gene3D" id="2.130.10.10">
    <property type="entry name" value="YVTN repeat-like/Quinoprotein amine dehydrogenase"/>
    <property type="match status" value="3"/>
</dbReference>
<evidence type="ECO:0000313" key="3">
    <source>
        <dbReference type="Proteomes" id="UP001227230"/>
    </source>
</evidence>
<proteinExistence type="predicted"/>
<dbReference type="InterPro" id="IPR050358">
    <property type="entry name" value="RSE1/DDB1/CFT1"/>
</dbReference>
<dbReference type="InterPro" id="IPR058543">
    <property type="entry name" value="Beta-prop_RSE1/DDB1/CPSF1_2nd"/>
</dbReference>
<accession>A0ABY9DDZ1</accession>
<dbReference type="InterPro" id="IPR015943">
    <property type="entry name" value="WD40/YVTN_repeat-like_dom_sf"/>
</dbReference>
<organism evidence="2 3">
    <name type="scientific">Vitis vinifera</name>
    <name type="common">Grape</name>
    <dbReference type="NCBI Taxonomy" id="29760"/>
    <lineage>
        <taxon>Eukaryota</taxon>
        <taxon>Viridiplantae</taxon>
        <taxon>Streptophyta</taxon>
        <taxon>Embryophyta</taxon>
        <taxon>Tracheophyta</taxon>
        <taxon>Spermatophyta</taxon>
        <taxon>Magnoliopsida</taxon>
        <taxon>eudicotyledons</taxon>
        <taxon>Gunneridae</taxon>
        <taxon>Pentapetalae</taxon>
        <taxon>rosids</taxon>
        <taxon>Vitales</taxon>
        <taxon>Vitaceae</taxon>
        <taxon>Viteae</taxon>
        <taxon>Vitis</taxon>
    </lineage>
</organism>
<evidence type="ECO:0000259" key="1">
    <source>
        <dbReference type="Pfam" id="PF23726"/>
    </source>
</evidence>
<dbReference type="EMBL" id="CP126662">
    <property type="protein sequence ID" value="WKA05827.1"/>
    <property type="molecule type" value="Genomic_DNA"/>
</dbReference>
<keyword evidence="3" id="KW-1185">Reference proteome</keyword>